<name>A0ABQ0ES43_APOSI</name>
<feature type="domain" description="RING-type" evidence="10">
    <location>
        <begin position="168"/>
        <end position="228"/>
    </location>
</feature>
<keyword evidence="9" id="KW-1133">Transmembrane helix</keyword>
<dbReference type="InterPro" id="IPR000967">
    <property type="entry name" value="Znf_NFX1"/>
</dbReference>
<keyword evidence="3" id="KW-0677">Repeat</keyword>
<dbReference type="Proteomes" id="UP001623349">
    <property type="component" value="Unassembled WGS sequence"/>
</dbReference>
<evidence type="ECO:0000256" key="8">
    <source>
        <dbReference type="SAM" id="MobiDB-lite"/>
    </source>
</evidence>
<evidence type="ECO:0000256" key="9">
    <source>
        <dbReference type="SAM" id="Phobius"/>
    </source>
</evidence>
<dbReference type="SMART" id="SM00438">
    <property type="entry name" value="ZnF_NFX"/>
    <property type="match status" value="10"/>
</dbReference>
<organism evidence="11 12">
    <name type="scientific">Apodemus speciosus</name>
    <name type="common">Large Japanese field mouse</name>
    <dbReference type="NCBI Taxonomy" id="105296"/>
    <lineage>
        <taxon>Eukaryota</taxon>
        <taxon>Metazoa</taxon>
        <taxon>Chordata</taxon>
        <taxon>Craniata</taxon>
        <taxon>Vertebrata</taxon>
        <taxon>Euteleostomi</taxon>
        <taxon>Mammalia</taxon>
        <taxon>Eutheria</taxon>
        <taxon>Euarchontoglires</taxon>
        <taxon>Glires</taxon>
        <taxon>Rodentia</taxon>
        <taxon>Myomorpha</taxon>
        <taxon>Muroidea</taxon>
        <taxon>Muridae</taxon>
        <taxon>Murinae</taxon>
        <taxon>Apodemus</taxon>
    </lineage>
</organism>
<dbReference type="SUPFAM" id="SSF57850">
    <property type="entry name" value="RING/U-box"/>
    <property type="match status" value="1"/>
</dbReference>
<feature type="coiled-coil region" evidence="7">
    <location>
        <begin position="772"/>
        <end position="819"/>
    </location>
</feature>
<comment type="caution">
    <text evidence="11">The sequence shown here is derived from an EMBL/GenBank/DDBJ whole genome shotgun (WGS) entry which is preliminary data.</text>
</comment>
<evidence type="ECO:0000256" key="2">
    <source>
        <dbReference type="ARBA" id="ARBA00022723"/>
    </source>
</evidence>
<evidence type="ECO:0000259" key="10">
    <source>
        <dbReference type="PROSITE" id="PS50089"/>
    </source>
</evidence>
<keyword evidence="2" id="KW-0479">Metal-binding</keyword>
<evidence type="ECO:0000313" key="11">
    <source>
        <dbReference type="EMBL" id="GAB1289717.1"/>
    </source>
</evidence>
<evidence type="ECO:0000256" key="5">
    <source>
        <dbReference type="ARBA" id="ARBA00022833"/>
    </source>
</evidence>
<sequence>MDASWRQVAAGRGRARGRATAVPLSGNGVPLGGAGGGRAKGSGGAAPSGLGPGGAAAPAPGGRRQRSAGGEAPQPPGARGEDGSELMSQRKFEEIKKANEAAARKLIEEHGGSSSEEEGDEDFEGKQGEIVANTFITYTTHTDYGDIHELERTKQYLNEAFQAGAMTCLICIASVKRNQAVWSCSGCFCIFHMPCIQKWAKDSQFLVSSVTDDDFGKKDYPWPCPKCRFEYKRSETPSRYYCYCGKVEDPPLDPWLVPHSCGQVCEREFKPSCGHKCLLLCHPGPCPPCPKMVTTTCYCKKAKPIPRRCSAKQWSCQLPCGRKLLCGHHKCENPCHAGNCQPLYVERHCHVGIIHASKSAMSVLVESVLDLGRGPVLVRNQSFLCLVQKMYQLVETAVTKYLNVESIGVHSVATEVLVKHADNEVEKQCRCGKHTKRMPCHKPYLCETKCVKVRDCQKHQCRRKCCPGNCPPCDQNCGRTLGCRNHKCPSVCHRGSMLSSCYPCPETVDVKCNCGNAKVTVPCGRERTTRPPKCKELCSRPPTCHHASQEKHRCHFGPCPPCHQPCKKVLEKCGHLCPESCHDQAECLGKHEVSPLPCHAVGPYSCKRLCGRMLRCQNHTCMKECHKVTEIEGSTGKNKAGPECLHCEEGCSKSRPAGCPHPCVLPCHPGKCPPCVQMLRIKCHCKITSLYVECRKITTADVSEKNLLSCCKNQCPKEAFSLPCGHRCKEMCHPGECPFNCNQKVKLRCPCKRIKRELPCNKIRENQVSVECDATCKEMKRKASEIKEAEANAALEEEKRRQQAELEAFENRLKGRRKKSRKRDEVVVELSPWQKYKSCLLPVCAVVVAVLVWYIFRGVG</sequence>
<keyword evidence="5" id="KW-0862">Zinc</keyword>
<dbReference type="PANTHER" id="PTHR12360:SF1">
    <property type="entry name" value="NF-X1-TYPE ZINC FINGER PROTEIN NFXL1"/>
    <property type="match status" value="1"/>
</dbReference>
<evidence type="ECO:0000256" key="7">
    <source>
        <dbReference type="SAM" id="Coils"/>
    </source>
</evidence>
<keyword evidence="7" id="KW-0175">Coiled coil</keyword>
<dbReference type="PROSITE" id="PS50089">
    <property type="entry name" value="ZF_RING_2"/>
    <property type="match status" value="1"/>
</dbReference>
<protein>
    <submittedName>
        <fullName evidence="11">Nuclear transcription factor, X-box-binding-like 1</fullName>
    </submittedName>
</protein>
<feature type="compositionally biased region" description="Gly residues" evidence="8">
    <location>
        <begin position="29"/>
        <end position="54"/>
    </location>
</feature>
<feature type="transmembrane region" description="Helical" evidence="9">
    <location>
        <begin position="840"/>
        <end position="856"/>
    </location>
</feature>
<gene>
    <name evidence="11" type="ORF">APTSU1_000494700</name>
</gene>
<feature type="region of interest" description="Disordered" evidence="8">
    <location>
        <begin position="1"/>
        <end position="87"/>
    </location>
</feature>
<proteinExistence type="inferred from homology"/>
<keyword evidence="9" id="KW-0472">Membrane</keyword>
<keyword evidence="12" id="KW-1185">Reference proteome</keyword>
<dbReference type="CDD" id="cd06008">
    <property type="entry name" value="NF-X1-zinc-finger"/>
    <property type="match status" value="5"/>
</dbReference>
<evidence type="ECO:0000313" key="12">
    <source>
        <dbReference type="Proteomes" id="UP001623349"/>
    </source>
</evidence>
<dbReference type="CDD" id="cd16697">
    <property type="entry name" value="RING-CH-C4HC3_NFXL1"/>
    <property type="match status" value="1"/>
</dbReference>
<evidence type="ECO:0000256" key="4">
    <source>
        <dbReference type="ARBA" id="ARBA00022771"/>
    </source>
</evidence>
<dbReference type="InterPro" id="IPR001841">
    <property type="entry name" value="Znf_RING"/>
</dbReference>
<comment type="similarity">
    <text evidence="1">Belongs to the NFX1 family.</text>
</comment>
<reference evidence="11 12" key="1">
    <citation type="submission" date="2024-08" db="EMBL/GenBank/DDBJ databases">
        <title>The draft genome of Apodemus speciosus.</title>
        <authorList>
            <person name="Nabeshima K."/>
            <person name="Suzuki S."/>
            <person name="Onuma M."/>
        </authorList>
    </citation>
    <scope>NUCLEOTIDE SEQUENCE [LARGE SCALE GENOMIC DNA]</scope>
    <source>
        <strain evidence="11">IB14-021</strain>
    </source>
</reference>
<dbReference type="PANTHER" id="PTHR12360">
    <property type="entry name" value="NUCLEAR TRANSCRIPTION FACTOR, X-BOX BINDING 1 NFX1"/>
    <property type="match status" value="1"/>
</dbReference>
<dbReference type="InterPro" id="IPR034078">
    <property type="entry name" value="NFX1_fam"/>
</dbReference>
<evidence type="ECO:0000256" key="3">
    <source>
        <dbReference type="ARBA" id="ARBA00022737"/>
    </source>
</evidence>
<keyword evidence="9" id="KW-0812">Transmembrane</keyword>
<dbReference type="EMBL" id="BAAFST010000005">
    <property type="protein sequence ID" value="GAB1289717.1"/>
    <property type="molecule type" value="Genomic_DNA"/>
</dbReference>
<keyword evidence="4 6" id="KW-0863">Zinc-finger</keyword>
<dbReference type="Pfam" id="PF01422">
    <property type="entry name" value="zf-NF-X1"/>
    <property type="match status" value="9"/>
</dbReference>
<evidence type="ECO:0000256" key="1">
    <source>
        <dbReference type="ARBA" id="ARBA00007269"/>
    </source>
</evidence>
<feature type="compositionally biased region" description="Low complexity" evidence="8">
    <location>
        <begin position="55"/>
        <end position="70"/>
    </location>
</feature>
<evidence type="ECO:0000256" key="6">
    <source>
        <dbReference type="PROSITE-ProRule" id="PRU00175"/>
    </source>
</evidence>
<accession>A0ABQ0ES43</accession>